<keyword evidence="3" id="KW-1185">Reference proteome</keyword>
<dbReference type="RefSeq" id="WP_176161441.1">
    <property type="nucleotide sequence ID" value="NZ_CP054929.1"/>
</dbReference>
<name>A0A7H8N5B2_9ACTN</name>
<dbReference type="PANTHER" id="PTHR40758">
    <property type="entry name" value="CONSERVED PROTEIN"/>
    <property type="match status" value="1"/>
</dbReference>
<reference evidence="2 3" key="1">
    <citation type="submission" date="2020-06" db="EMBL/GenBank/DDBJ databases">
        <title>Genome mining for natural products.</title>
        <authorList>
            <person name="Zhang B."/>
            <person name="Shi J."/>
            <person name="Ge H."/>
        </authorList>
    </citation>
    <scope>NUCLEOTIDE SEQUENCE [LARGE SCALE GENOMIC DNA]</scope>
    <source>
        <strain evidence="2 3">NA00687</strain>
    </source>
</reference>
<dbReference type="AlphaFoldDB" id="A0A7H8N5B2"/>
<dbReference type="EMBL" id="CP054929">
    <property type="protein sequence ID" value="QKW49707.1"/>
    <property type="molecule type" value="Genomic_DNA"/>
</dbReference>
<dbReference type="SUPFAM" id="SSF109854">
    <property type="entry name" value="DinB/YfiT-like putative metalloenzymes"/>
    <property type="match status" value="1"/>
</dbReference>
<dbReference type="Proteomes" id="UP000509303">
    <property type="component" value="Chromosome"/>
</dbReference>
<dbReference type="InterPro" id="IPR024344">
    <property type="entry name" value="MDMPI_metal-binding"/>
</dbReference>
<proteinExistence type="predicted"/>
<dbReference type="GO" id="GO:0016853">
    <property type="term" value="F:isomerase activity"/>
    <property type="evidence" value="ECO:0007669"/>
    <property type="project" value="UniProtKB-KW"/>
</dbReference>
<accession>A0A7H8N5B2</accession>
<sequence length="253" mass="28318">MTAAFPKQRCFTDEEYLRLIEAWTAELFDISAHHLDVTVPSCPGWRLRDLVHHVGNIAYFVNAVIDAAGPEPEFTDATPRPDAEVAGWAADQTHAMVKQLRALDPATHVWNWSREPRRLDFWPRCIAHEALVHAWDAHHALGRERALPTRACLDGIGEILDIQLPLRTEEIADARWTAVVRATDEEAQGARWSVTIDHGAVDTVLTTGHQAADDHPDVLLSGPADRLYLGLWRRVPLPLTHGAPDRVRVLCTD</sequence>
<dbReference type="PANTHER" id="PTHR40758:SF1">
    <property type="entry name" value="CONSERVED PROTEIN"/>
    <property type="match status" value="1"/>
</dbReference>
<dbReference type="InterPro" id="IPR034660">
    <property type="entry name" value="DinB/YfiT-like"/>
</dbReference>
<dbReference type="InterPro" id="IPR017517">
    <property type="entry name" value="Maleyloyr_isom"/>
</dbReference>
<evidence type="ECO:0000313" key="2">
    <source>
        <dbReference type="EMBL" id="QKW49707.1"/>
    </source>
</evidence>
<keyword evidence="2" id="KW-0670">Pyruvate</keyword>
<organism evidence="2 3">
    <name type="scientific">Streptomyces buecherae</name>
    <dbReference type="NCBI Taxonomy" id="2763006"/>
    <lineage>
        <taxon>Bacteria</taxon>
        <taxon>Bacillati</taxon>
        <taxon>Actinomycetota</taxon>
        <taxon>Actinomycetes</taxon>
        <taxon>Kitasatosporales</taxon>
        <taxon>Streptomycetaceae</taxon>
        <taxon>Streptomyces</taxon>
    </lineage>
</organism>
<dbReference type="GO" id="GO:0005886">
    <property type="term" value="C:plasma membrane"/>
    <property type="evidence" value="ECO:0007669"/>
    <property type="project" value="TreeGrafter"/>
</dbReference>
<dbReference type="GO" id="GO:0046872">
    <property type="term" value="F:metal ion binding"/>
    <property type="evidence" value="ECO:0007669"/>
    <property type="project" value="InterPro"/>
</dbReference>
<evidence type="ECO:0000313" key="3">
    <source>
        <dbReference type="Proteomes" id="UP000509303"/>
    </source>
</evidence>
<gene>
    <name evidence="2" type="ORF">HUT08_09235</name>
</gene>
<dbReference type="Pfam" id="PF11716">
    <property type="entry name" value="MDMPI_N"/>
    <property type="match status" value="1"/>
</dbReference>
<feature type="domain" description="Mycothiol-dependent maleylpyruvate isomerase metal-binding" evidence="1">
    <location>
        <begin position="19"/>
        <end position="137"/>
    </location>
</feature>
<evidence type="ECO:0000259" key="1">
    <source>
        <dbReference type="Pfam" id="PF11716"/>
    </source>
</evidence>
<keyword evidence="2" id="KW-0413">Isomerase</keyword>
<dbReference type="NCBIfam" id="TIGR03083">
    <property type="entry name" value="maleylpyruvate isomerase family mycothiol-dependent enzyme"/>
    <property type="match status" value="1"/>
</dbReference>
<protein>
    <submittedName>
        <fullName evidence="2">Maleylpyruvate isomerase family mycothiol-dependent enzyme</fullName>
    </submittedName>
</protein>